<reference evidence="7" key="1">
    <citation type="submission" date="2023-05" db="EMBL/GenBank/DDBJ databases">
        <title>Cataloging the Phylogenetic Diversity of Human Bladder Bacteria.</title>
        <authorList>
            <person name="Du J."/>
        </authorList>
    </citation>
    <scope>NUCLEOTIDE SEQUENCE</scope>
    <source>
        <strain evidence="7">UMB1231</strain>
    </source>
</reference>
<dbReference type="RefSeq" id="WP_070609798.1">
    <property type="nucleotide sequence ID" value="NZ_JASOOE010000003.1"/>
</dbReference>
<comment type="similarity">
    <text evidence="2">Belongs to the transpeptidase family.</text>
</comment>
<keyword evidence="4" id="KW-1133">Transmembrane helix</keyword>
<dbReference type="Proteomes" id="UP001229251">
    <property type="component" value="Unassembled WGS sequence"/>
</dbReference>
<protein>
    <submittedName>
        <fullName evidence="7">Penicillin-binding protein 2</fullName>
    </submittedName>
</protein>
<evidence type="ECO:0000259" key="5">
    <source>
        <dbReference type="Pfam" id="PF00905"/>
    </source>
</evidence>
<dbReference type="GO" id="GO:0005886">
    <property type="term" value="C:plasma membrane"/>
    <property type="evidence" value="ECO:0007669"/>
    <property type="project" value="UniProtKB-SubCell"/>
</dbReference>
<dbReference type="Pfam" id="PF03717">
    <property type="entry name" value="PBP_dimer"/>
    <property type="match status" value="1"/>
</dbReference>
<sequence>MKQIKYKENLENSRNNVIIFMAIVVVAIIVLLGRYAQLALVKKVNQVDLTQLNQSVPNRSSIELARRGNLYDHKGQPIAMDTTSYSIYAVLKGDWAEGKIVKDYEKTAQVLSNYLDLSPEEILAYLQTPNVDQVEFGSAGAKLSPQTKEAIENQDLSGIGFHSETSRMYINDFYASHLIGYVKKVQEMDPHQVIFKGESGIEAAYDDWLSGENQMGPNDYPVGQDIYLTLDHRLQNGLEDILQDIYRRYQPKQVGAYLVEVNSGKLLAAGQRPSFNLNTKEGIDDLWQNLMVEAAYEPGSTIKILTMAEAIDQGVIKENDGFKSGSVEVYNYTVRDYNKYGWGWLNFDEGLIRSSNVGMVELVKRMGDDNWVTSLRKMGFGTTTASRLPNETTGNLDFSNPVSRIMSGFGQGFSATPIQLMQAFTSIANQGEMLKIQYIEHVANQSYKRQVLGQAFSHEAANHVLKVMEEAVSSKHGTGQAFKRSDLRVAAKTGTAEIADPNSQGYLQGKNDYYFSVVSFFPAESPQYMVYIFVKQPQQMGGKSGTQIVSEVFHPLVDAVMINH</sequence>
<evidence type="ECO:0000256" key="2">
    <source>
        <dbReference type="ARBA" id="ARBA00007171"/>
    </source>
</evidence>
<dbReference type="InterPro" id="IPR001460">
    <property type="entry name" value="PCN-bd_Tpept"/>
</dbReference>
<evidence type="ECO:0000256" key="3">
    <source>
        <dbReference type="ARBA" id="ARBA00023136"/>
    </source>
</evidence>
<dbReference type="GO" id="GO:0008658">
    <property type="term" value="F:penicillin binding"/>
    <property type="evidence" value="ECO:0007669"/>
    <property type="project" value="InterPro"/>
</dbReference>
<accession>A0AAJ1Q4L9</accession>
<name>A0AAJ1Q4L9_9LACT</name>
<dbReference type="PANTHER" id="PTHR30627">
    <property type="entry name" value="PEPTIDOGLYCAN D,D-TRANSPEPTIDASE"/>
    <property type="match status" value="1"/>
</dbReference>
<evidence type="ECO:0000313" key="7">
    <source>
        <dbReference type="EMBL" id="MDK7186767.1"/>
    </source>
</evidence>
<keyword evidence="4" id="KW-0812">Transmembrane</keyword>
<keyword evidence="3 4" id="KW-0472">Membrane</keyword>
<feature type="domain" description="Penicillin-binding protein transpeptidase" evidence="5">
    <location>
        <begin position="256"/>
        <end position="553"/>
    </location>
</feature>
<dbReference type="InterPro" id="IPR036138">
    <property type="entry name" value="PBP_dimer_sf"/>
</dbReference>
<dbReference type="Gene3D" id="3.30.70.2110">
    <property type="match status" value="1"/>
</dbReference>
<dbReference type="InterPro" id="IPR005311">
    <property type="entry name" value="PBP_dimer"/>
</dbReference>
<dbReference type="Gene3D" id="3.40.710.10">
    <property type="entry name" value="DD-peptidase/beta-lactamase superfamily"/>
    <property type="match status" value="1"/>
</dbReference>
<proteinExistence type="inferred from homology"/>
<feature type="domain" description="Penicillin-binding protein dimerisation" evidence="6">
    <location>
        <begin position="65"/>
        <end position="213"/>
    </location>
</feature>
<comment type="subcellular location">
    <subcellularLocation>
        <location evidence="1">Cell membrane</location>
        <topology evidence="1">Single-pass membrane protein</topology>
    </subcellularLocation>
</comment>
<feature type="transmembrane region" description="Helical" evidence="4">
    <location>
        <begin position="16"/>
        <end position="36"/>
    </location>
</feature>
<dbReference type="GO" id="GO:0071555">
    <property type="term" value="P:cell wall organization"/>
    <property type="evidence" value="ECO:0007669"/>
    <property type="project" value="TreeGrafter"/>
</dbReference>
<gene>
    <name evidence="7" type="ORF">QP433_02110</name>
</gene>
<dbReference type="SUPFAM" id="SSF56519">
    <property type="entry name" value="Penicillin binding protein dimerisation domain"/>
    <property type="match status" value="1"/>
</dbReference>
<dbReference type="Gene3D" id="3.90.1310.10">
    <property type="entry name" value="Penicillin-binding protein 2a (Domain 2)"/>
    <property type="match status" value="1"/>
</dbReference>
<dbReference type="PANTHER" id="PTHR30627:SF26">
    <property type="entry name" value="PENICILLIN-BINDING PROTEIN 2B"/>
    <property type="match status" value="1"/>
</dbReference>
<evidence type="ECO:0000259" key="6">
    <source>
        <dbReference type="Pfam" id="PF03717"/>
    </source>
</evidence>
<evidence type="ECO:0000313" key="8">
    <source>
        <dbReference type="Proteomes" id="UP001229251"/>
    </source>
</evidence>
<dbReference type="EMBL" id="JASOOE010000003">
    <property type="protein sequence ID" value="MDK7186767.1"/>
    <property type="molecule type" value="Genomic_DNA"/>
</dbReference>
<dbReference type="AlphaFoldDB" id="A0AAJ1Q4L9"/>
<dbReference type="SUPFAM" id="SSF56601">
    <property type="entry name" value="beta-lactamase/transpeptidase-like"/>
    <property type="match status" value="1"/>
</dbReference>
<dbReference type="InterPro" id="IPR050515">
    <property type="entry name" value="Beta-lactam/transpept"/>
</dbReference>
<dbReference type="InterPro" id="IPR012338">
    <property type="entry name" value="Beta-lactam/transpept-like"/>
</dbReference>
<evidence type="ECO:0000256" key="1">
    <source>
        <dbReference type="ARBA" id="ARBA00004162"/>
    </source>
</evidence>
<organism evidence="7 8">
    <name type="scientific">Facklamia hominis</name>
    <dbReference type="NCBI Taxonomy" id="178214"/>
    <lineage>
        <taxon>Bacteria</taxon>
        <taxon>Bacillati</taxon>
        <taxon>Bacillota</taxon>
        <taxon>Bacilli</taxon>
        <taxon>Lactobacillales</taxon>
        <taxon>Aerococcaceae</taxon>
        <taxon>Facklamia</taxon>
    </lineage>
</organism>
<evidence type="ECO:0000256" key="4">
    <source>
        <dbReference type="SAM" id="Phobius"/>
    </source>
</evidence>
<comment type="caution">
    <text evidence="7">The sequence shown here is derived from an EMBL/GenBank/DDBJ whole genome shotgun (WGS) entry which is preliminary data.</text>
</comment>
<dbReference type="Pfam" id="PF00905">
    <property type="entry name" value="Transpeptidase"/>
    <property type="match status" value="1"/>
</dbReference>